<dbReference type="PANTHER" id="PTHR42705:SF2">
    <property type="entry name" value="BIFUNCTIONAL NON-HOMOLOGOUS END JOINING PROTEIN LIGD"/>
    <property type="match status" value="1"/>
</dbReference>
<dbReference type="GO" id="GO:0016874">
    <property type="term" value="F:ligase activity"/>
    <property type="evidence" value="ECO:0007669"/>
    <property type="project" value="UniProtKB-KW"/>
</dbReference>
<keyword evidence="4" id="KW-1185">Reference proteome</keyword>
<dbReference type="InterPro" id="IPR052171">
    <property type="entry name" value="NHEJ_LigD"/>
</dbReference>
<proteinExistence type="predicted"/>
<dbReference type="EMBL" id="JAGINP010000007">
    <property type="protein sequence ID" value="MBP2292653.1"/>
    <property type="molecule type" value="Genomic_DNA"/>
</dbReference>
<dbReference type="RefSeq" id="WP_209766514.1">
    <property type="nucleotide sequence ID" value="NZ_JAGINP010000007.1"/>
</dbReference>
<organism evidence="3 4">
    <name type="scientific">Azospirillum rugosum</name>
    <dbReference type="NCBI Taxonomy" id="416170"/>
    <lineage>
        <taxon>Bacteria</taxon>
        <taxon>Pseudomonadati</taxon>
        <taxon>Pseudomonadota</taxon>
        <taxon>Alphaproteobacteria</taxon>
        <taxon>Rhodospirillales</taxon>
        <taxon>Azospirillaceae</taxon>
        <taxon>Azospirillum</taxon>
    </lineage>
</organism>
<dbReference type="InterPro" id="IPR033651">
    <property type="entry name" value="PaeLigD_Pol-like"/>
</dbReference>
<keyword evidence="3" id="KW-0436">Ligase</keyword>
<sequence length="289" mass="31244">MPKAKAAPKDDAVTVAGIAVTHPDRLLWPAAGVTKRDLADYCVAVADRLLPQVANRPLTLLRCPGGSEGECFVQKHPWPGLSKAVRRLRDGDDEWLVVDDAAGLVALVQMGVLEFHPWGATADDLEHPDRVVFDFDPDEGVPWARVVEGAKAVRARLDGMGLQSFLKSTGGKGLHVVIPIEPHAGWEAVKAFAHGIAERLVDDAPDRYTTNPLKEARHGRVFLDHLRNSRGATAVAAFSPRARAGAPIAVPLAWEALGDDPATVRRVLTDPPADTPWPDFSKLHQRLPG</sequence>
<protein>
    <submittedName>
        <fullName evidence="3">DNA ligase D</fullName>
    </submittedName>
</protein>
<dbReference type="Proteomes" id="UP000781958">
    <property type="component" value="Unassembled WGS sequence"/>
</dbReference>
<dbReference type="CDD" id="cd04862">
    <property type="entry name" value="PaeLigD_Pol_like"/>
    <property type="match status" value="1"/>
</dbReference>
<evidence type="ECO:0000256" key="1">
    <source>
        <dbReference type="SAM" id="MobiDB-lite"/>
    </source>
</evidence>
<gene>
    <name evidence="3" type="ORF">J2851_002431</name>
</gene>
<reference evidence="3 4" key="1">
    <citation type="submission" date="2021-03" db="EMBL/GenBank/DDBJ databases">
        <title>Genomic Encyclopedia of Type Strains, Phase III (KMG-III): the genomes of soil and plant-associated and newly described type strains.</title>
        <authorList>
            <person name="Whitman W."/>
        </authorList>
    </citation>
    <scope>NUCLEOTIDE SEQUENCE [LARGE SCALE GENOMIC DNA]</scope>
    <source>
        <strain evidence="3 4">IMMIB AFH-6</strain>
    </source>
</reference>
<evidence type="ECO:0000259" key="2">
    <source>
        <dbReference type="Pfam" id="PF21686"/>
    </source>
</evidence>
<dbReference type="NCBIfam" id="TIGR02778">
    <property type="entry name" value="ligD_pol"/>
    <property type="match status" value="1"/>
</dbReference>
<feature type="region of interest" description="Disordered" evidence="1">
    <location>
        <begin position="270"/>
        <end position="289"/>
    </location>
</feature>
<dbReference type="Gene3D" id="3.90.920.10">
    <property type="entry name" value="DNA primase, PRIM domain"/>
    <property type="match status" value="1"/>
</dbReference>
<evidence type="ECO:0000313" key="3">
    <source>
        <dbReference type="EMBL" id="MBP2292653.1"/>
    </source>
</evidence>
<name>A0ABS4SJA3_9PROT</name>
<comment type="caution">
    <text evidence="3">The sequence shown here is derived from an EMBL/GenBank/DDBJ whole genome shotgun (WGS) entry which is preliminary data.</text>
</comment>
<dbReference type="PANTHER" id="PTHR42705">
    <property type="entry name" value="BIFUNCTIONAL NON-HOMOLOGOUS END JOINING PROTEIN LIGD"/>
    <property type="match status" value="1"/>
</dbReference>
<accession>A0ABS4SJA3</accession>
<dbReference type="Pfam" id="PF21686">
    <property type="entry name" value="LigD_Prim-Pol"/>
    <property type="match status" value="1"/>
</dbReference>
<dbReference type="InterPro" id="IPR014145">
    <property type="entry name" value="LigD_pol_dom"/>
</dbReference>
<feature type="domain" description="DNA ligase D polymerase" evidence="2">
    <location>
        <begin position="34"/>
        <end position="260"/>
    </location>
</feature>
<evidence type="ECO:0000313" key="4">
    <source>
        <dbReference type="Proteomes" id="UP000781958"/>
    </source>
</evidence>